<organism evidence="6">
    <name type="scientific">marine sediment metagenome</name>
    <dbReference type="NCBI Taxonomy" id="412755"/>
    <lineage>
        <taxon>unclassified sequences</taxon>
        <taxon>metagenomes</taxon>
        <taxon>ecological metagenomes</taxon>
    </lineage>
</organism>
<dbReference type="EMBL" id="BART01033447">
    <property type="protein sequence ID" value="GAH07505.1"/>
    <property type="molecule type" value="Genomic_DNA"/>
</dbReference>
<protein>
    <recommendedName>
        <fullName evidence="5">Shikimate dehydrogenase substrate binding N-terminal domain-containing protein</fullName>
    </recommendedName>
</protein>
<evidence type="ECO:0000256" key="1">
    <source>
        <dbReference type="ARBA" id="ARBA00022605"/>
    </source>
</evidence>
<dbReference type="PANTHER" id="PTHR21089:SF1">
    <property type="entry name" value="BIFUNCTIONAL 3-DEHYDROQUINATE DEHYDRATASE_SHIKIMATE DEHYDROGENASE, CHLOROPLASTIC"/>
    <property type="match status" value="1"/>
</dbReference>
<evidence type="ECO:0000256" key="2">
    <source>
        <dbReference type="ARBA" id="ARBA00022857"/>
    </source>
</evidence>
<dbReference type="InterPro" id="IPR022893">
    <property type="entry name" value="Shikimate_DH_fam"/>
</dbReference>
<dbReference type="FunFam" id="3.40.50.10860:FF:000004">
    <property type="entry name" value="Quinate/shikimate dehydrogenase"/>
    <property type="match status" value="1"/>
</dbReference>
<gene>
    <name evidence="6" type="ORF">S01H4_57476</name>
</gene>
<dbReference type="InterPro" id="IPR046346">
    <property type="entry name" value="Aminoacid_DH-like_N_sf"/>
</dbReference>
<dbReference type="AlphaFoldDB" id="X1DGV5"/>
<evidence type="ECO:0000256" key="4">
    <source>
        <dbReference type="ARBA" id="ARBA00023141"/>
    </source>
</evidence>
<dbReference type="GO" id="GO:0009423">
    <property type="term" value="P:chorismate biosynthetic process"/>
    <property type="evidence" value="ECO:0007669"/>
    <property type="project" value="TreeGrafter"/>
</dbReference>
<dbReference type="Gene3D" id="3.40.50.10860">
    <property type="entry name" value="Leucine Dehydrogenase, chain A, domain 1"/>
    <property type="match status" value="1"/>
</dbReference>
<dbReference type="GO" id="GO:0004764">
    <property type="term" value="F:shikimate 3-dehydrogenase (NADP+) activity"/>
    <property type="evidence" value="ECO:0007669"/>
    <property type="project" value="InterPro"/>
</dbReference>
<dbReference type="Pfam" id="PF08501">
    <property type="entry name" value="Shikimate_dh_N"/>
    <property type="match status" value="1"/>
</dbReference>
<keyword evidence="4" id="KW-0057">Aromatic amino acid biosynthesis</keyword>
<feature type="domain" description="Shikimate dehydrogenase substrate binding N-terminal" evidence="5">
    <location>
        <begin position="2"/>
        <end position="84"/>
    </location>
</feature>
<evidence type="ECO:0000256" key="3">
    <source>
        <dbReference type="ARBA" id="ARBA00023002"/>
    </source>
</evidence>
<sequence length="117" mass="12734">EIIGDPIGHSMSPAIHNAAFAEMGIDYLYVPFRVKKEGLSKAIQGMRALNIRGLSVTIPHKVAVIPLLNELDPLAERISAVNTIVNDDGVLTGYPGFVKLLNQFLPAATDEVYSYLK</sequence>
<keyword evidence="1" id="KW-0028">Amino-acid biosynthesis</keyword>
<evidence type="ECO:0000259" key="5">
    <source>
        <dbReference type="Pfam" id="PF08501"/>
    </source>
</evidence>
<accession>X1DGV5</accession>
<dbReference type="GO" id="GO:0008652">
    <property type="term" value="P:amino acid biosynthetic process"/>
    <property type="evidence" value="ECO:0007669"/>
    <property type="project" value="UniProtKB-KW"/>
</dbReference>
<dbReference type="InterPro" id="IPR013708">
    <property type="entry name" value="Shikimate_DH-bd_N"/>
</dbReference>
<name>X1DGV5_9ZZZZ</name>
<keyword evidence="3" id="KW-0560">Oxidoreductase</keyword>
<proteinExistence type="predicted"/>
<feature type="non-terminal residue" evidence="6">
    <location>
        <position position="1"/>
    </location>
</feature>
<evidence type="ECO:0000313" key="6">
    <source>
        <dbReference type="EMBL" id="GAH07505.1"/>
    </source>
</evidence>
<dbReference type="GO" id="GO:0009073">
    <property type="term" value="P:aromatic amino acid family biosynthetic process"/>
    <property type="evidence" value="ECO:0007669"/>
    <property type="project" value="UniProtKB-KW"/>
</dbReference>
<dbReference type="SUPFAM" id="SSF53223">
    <property type="entry name" value="Aminoacid dehydrogenase-like, N-terminal domain"/>
    <property type="match status" value="1"/>
</dbReference>
<comment type="caution">
    <text evidence="6">The sequence shown here is derived from an EMBL/GenBank/DDBJ whole genome shotgun (WGS) entry which is preliminary data.</text>
</comment>
<dbReference type="GO" id="GO:0019632">
    <property type="term" value="P:shikimate metabolic process"/>
    <property type="evidence" value="ECO:0007669"/>
    <property type="project" value="TreeGrafter"/>
</dbReference>
<reference evidence="6" key="1">
    <citation type="journal article" date="2014" name="Front. Microbiol.">
        <title>High frequency of phylogenetically diverse reductive dehalogenase-homologous genes in deep subseafloor sedimentary metagenomes.</title>
        <authorList>
            <person name="Kawai M."/>
            <person name="Futagami T."/>
            <person name="Toyoda A."/>
            <person name="Takaki Y."/>
            <person name="Nishi S."/>
            <person name="Hori S."/>
            <person name="Arai W."/>
            <person name="Tsubouchi T."/>
            <person name="Morono Y."/>
            <person name="Uchiyama I."/>
            <person name="Ito T."/>
            <person name="Fujiyama A."/>
            <person name="Inagaki F."/>
            <person name="Takami H."/>
        </authorList>
    </citation>
    <scope>NUCLEOTIDE SEQUENCE</scope>
    <source>
        <strain evidence="6">Expedition CK06-06</strain>
    </source>
</reference>
<keyword evidence="2" id="KW-0521">NADP</keyword>
<dbReference type="PANTHER" id="PTHR21089">
    <property type="entry name" value="SHIKIMATE DEHYDROGENASE"/>
    <property type="match status" value="1"/>
</dbReference>